<dbReference type="AlphaFoldDB" id="A0A328YEA7"/>
<dbReference type="GO" id="GO:0008658">
    <property type="term" value="F:penicillin binding"/>
    <property type="evidence" value="ECO:0007669"/>
    <property type="project" value="InterPro"/>
</dbReference>
<dbReference type="Gene3D" id="3.30.450.330">
    <property type="match status" value="1"/>
</dbReference>
<dbReference type="PANTHER" id="PTHR30627:SF1">
    <property type="entry name" value="PEPTIDOGLYCAN D,D-TRANSPEPTIDASE FTSI"/>
    <property type="match status" value="1"/>
</dbReference>
<dbReference type="Pfam" id="PF03717">
    <property type="entry name" value="PBP_dimer"/>
    <property type="match status" value="1"/>
</dbReference>
<keyword evidence="4" id="KW-1133">Transmembrane helix</keyword>
<evidence type="ECO:0000256" key="3">
    <source>
        <dbReference type="ARBA" id="ARBA00023136"/>
    </source>
</evidence>
<name>A0A328YEA7_9FLAO</name>
<keyword evidence="2" id="KW-0378">Hydrolase</keyword>
<dbReference type="GO" id="GO:0051301">
    <property type="term" value="P:cell division"/>
    <property type="evidence" value="ECO:0007669"/>
    <property type="project" value="UniProtKB-KW"/>
</dbReference>
<keyword evidence="3 4" id="KW-0472">Membrane</keyword>
<feature type="transmembrane region" description="Helical" evidence="4">
    <location>
        <begin position="12"/>
        <end position="30"/>
    </location>
</feature>
<dbReference type="SUPFAM" id="SSF56519">
    <property type="entry name" value="Penicillin binding protein dimerisation domain"/>
    <property type="match status" value="1"/>
</dbReference>
<dbReference type="RefSeq" id="WP_112113322.1">
    <property type="nucleotide sequence ID" value="NZ_QLSZ01000007.1"/>
</dbReference>
<dbReference type="GO" id="GO:0071555">
    <property type="term" value="P:cell wall organization"/>
    <property type="evidence" value="ECO:0007669"/>
    <property type="project" value="TreeGrafter"/>
</dbReference>
<dbReference type="SMART" id="SM00740">
    <property type="entry name" value="PASTA"/>
    <property type="match status" value="1"/>
</dbReference>
<feature type="domain" description="PASTA" evidence="5">
    <location>
        <begin position="609"/>
        <end position="667"/>
    </location>
</feature>
<dbReference type="InterPro" id="IPR036138">
    <property type="entry name" value="PBP_dimer_sf"/>
</dbReference>
<dbReference type="OrthoDB" id="9804124at2"/>
<keyword evidence="4" id="KW-0812">Transmembrane</keyword>
<dbReference type="Proteomes" id="UP000248840">
    <property type="component" value="Unassembled WGS sequence"/>
</dbReference>
<dbReference type="InterPro" id="IPR005543">
    <property type="entry name" value="PASTA_dom"/>
</dbReference>
<keyword evidence="6" id="KW-0131">Cell cycle</keyword>
<evidence type="ECO:0000256" key="2">
    <source>
        <dbReference type="ARBA" id="ARBA00022645"/>
    </source>
</evidence>
<dbReference type="InterPro" id="IPR001460">
    <property type="entry name" value="PCN-bd_Tpept"/>
</dbReference>
<organism evidence="6 7">
    <name type="scientific">Flavobacterium aciduliphilum</name>
    <dbReference type="NCBI Taxonomy" id="1101402"/>
    <lineage>
        <taxon>Bacteria</taxon>
        <taxon>Pseudomonadati</taxon>
        <taxon>Bacteroidota</taxon>
        <taxon>Flavobacteriia</taxon>
        <taxon>Flavobacteriales</taxon>
        <taxon>Flavobacteriaceae</taxon>
        <taxon>Flavobacterium</taxon>
    </lineage>
</organism>
<keyword evidence="7" id="KW-1185">Reference proteome</keyword>
<accession>A0A328YEA7</accession>
<keyword evidence="2" id="KW-0121">Carboxypeptidase</keyword>
<sequence>MAVDDKHISYRMYLVAFMILMIAVAITVKLTNIQWVEGDYYRKLAKERTVKTFVIPANKGNIYSADGSLLATSIPKYTIRFDAGAPNKKDFDTSVDSLSICLSKLLKKPSAYYLSLLKNAKSSNLRYVLIAENLSYTDYSKIKKMPLFNKGAYKGGIIVEQKTVREHPIGKIAERTIGYDRIDDGVRKRVGIEGAFGKYLNGKDGKELKQKIAKGQWKPIRDLNEVDPQDGYDVISTIDVYIQDIAHHALLKQLQEYDAEHGCVVVMETKTGNVKAISNLGRDEATGNYYETINYAVVEAHEPGSTFKLVDMIALLDDHKIDTSKVYDSHGGIIEYRGRKVRDSHEGGYGKISLARGFEVSSNTVMVQAVYENYKNNPEEFVNRIDKMGLNKPLGLPFQGEGKSKIPQPSDKSWSAISLPWMAFGYGVAVTPLQTLTLYNAIANNGEMVKPQFVSEIKEWNKTIKKFDKQVINPKICSDETIKKLKAVMQNVVKRGTGAKLYSKDFSMAGKTGTAQANYAVNGGSEKHYISSFVGFFPVENPKYSCIVVVHKPNTSKNNYYGADVAGPVFKRIAQKIFTDAPSTNEIKNLNRPIPLQEIKYKEYFDKAITTKNKIPNVKGMPGMDAVALLGNLGVKVKVKGVGKVKNQSIQAGAFISKNTVIVLELS</sequence>
<dbReference type="InterPro" id="IPR050515">
    <property type="entry name" value="Beta-lactam/transpept"/>
</dbReference>
<dbReference type="PANTHER" id="PTHR30627">
    <property type="entry name" value="PEPTIDOGLYCAN D,D-TRANSPEPTIDASE"/>
    <property type="match status" value="1"/>
</dbReference>
<comment type="subcellular location">
    <subcellularLocation>
        <location evidence="1">Membrane</location>
    </subcellularLocation>
</comment>
<evidence type="ECO:0000313" key="7">
    <source>
        <dbReference type="Proteomes" id="UP000248840"/>
    </source>
</evidence>
<dbReference type="SUPFAM" id="SSF54184">
    <property type="entry name" value="Penicillin-binding protein 2x (pbp-2x), c-terminal domain"/>
    <property type="match status" value="1"/>
</dbReference>
<keyword evidence="2" id="KW-0645">Protease</keyword>
<dbReference type="Gene3D" id="3.40.710.10">
    <property type="entry name" value="DD-peptidase/beta-lactamase superfamily"/>
    <property type="match status" value="1"/>
</dbReference>
<dbReference type="GO" id="GO:0004180">
    <property type="term" value="F:carboxypeptidase activity"/>
    <property type="evidence" value="ECO:0007669"/>
    <property type="project" value="UniProtKB-KW"/>
</dbReference>
<protein>
    <submittedName>
        <fullName evidence="6">Cell division protein FtsI (Penicillin-binding protein 3)</fullName>
    </submittedName>
</protein>
<proteinExistence type="predicted"/>
<comment type="caution">
    <text evidence="6">The sequence shown here is derived from an EMBL/GenBank/DDBJ whole genome shotgun (WGS) entry which is preliminary data.</text>
</comment>
<dbReference type="PROSITE" id="PS51178">
    <property type="entry name" value="PASTA"/>
    <property type="match status" value="1"/>
</dbReference>
<dbReference type="InterPro" id="IPR012338">
    <property type="entry name" value="Beta-lactam/transpept-like"/>
</dbReference>
<dbReference type="GO" id="GO:0005886">
    <property type="term" value="C:plasma membrane"/>
    <property type="evidence" value="ECO:0007669"/>
    <property type="project" value="TreeGrafter"/>
</dbReference>
<dbReference type="Pfam" id="PF00905">
    <property type="entry name" value="Transpeptidase"/>
    <property type="match status" value="1"/>
</dbReference>
<gene>
    <name evidence="6" type="ORF">CLV55_10728</name>
</gene>
<dbReference type="InterPro" id="IPR005311">
    <property type="entry name" value="PBP_dimer"/>
</dbReference>
<evidence type="ECO:0000313" key="6">
    <source>
        <dbReference type="EMBL" id="RAR71473.1"/>
    </source>
</evidence>
<dbReference type="EMBL" id="QLSZ01000007">
    <property type="protein sequence ID" value="RAR71473.1"/>
    <property type="molecule type" value="Genomic_DNA"/>
</dbReference>
<evidence type="ECO:0000256" key="4">
    <source>
        <dbReference type="SAM" id="Phobius"/>
    </source>
</evidence>
<evidence type="ECO:0000256" key="1">
    <source>
        <dbReference type="ARBA" id="ARBA00004370"/>
    </source>
</evidence>
<keyword evidence="6" id="KW-0132">Cell division</keyword>
<reference evidence="6 7" key="1">
    <citation type="submission" date="2018-06" db="EMBL/GenBank/DDBJ databases">
        <title>Genomic Encyclopedia of Archaeal and Bacterial Type Strains, Phase II (KMG-II): from individual species to whole genera.</title>
        <authorList>
            <person name="Goeker M."/>
        </authorList>
    </citation>
    <scope>NUCLEOTIDE SEQUENCE [LARGE SCALE GENOMIC DNA]</scope>
    <source>
        <strain evidence="6 7">DSM 25663</strain>
    </source>
</reference>
<dbReference type="SUPFAM" id="SSF56601">
    <property type="entry name" value="beta-lactamase/transpeptidase-like"/>
    <property type="match status" value="1"/>
</dbReference>
<dbReference type="Gene3D" id="3.90.1310.10">
    <property type="entry name" value="Penicillin-binding protein 2a (Domain 2)"/>
    <property type="match status" value="1"/>
</dbReference>
<evidence type="ECO:0000259" key="5">
    <source>
        <dbReference type="PROSITE" id="PS51178"/>
    </source>
</evidence>
<dbReference type="Pfam" id="PF03793">
    <property type="entry name" value="PASTA"/>
    <property type="match status" value="1"/>
</dbReference>